<sequence length="102" mass="10719">MSFFFSIGKTSSPVLTDKATMSIAVGSGTTVGVGVAKGVENYQSMLNSSFADIIAGNFTWYGSDIAFVVGTSLSILGIALTAARWLYPKSPIEKHEQCGTTD</sequence>
<dbReference type="Proteomes" id="UP000594435">
    <property type="component" value="Chromosome 1"/>
</dbReference>
<reference evidence="2 3" key="1">
    <citation type="submission" date="2020-11" db="EMBL/GenBank/DDBJ databases">
        <title>Complete and Circularized Genome Assembly of a human isolate of Vibrio navarrensis biotype pommerensis with MiSeq and MinION Sequence Data.</title>
        <authorList>
            <person name="Schwartz K."/>
            <person name="Borowiak M."/>
            <person name="Deneke C."/>
            <person name="Balau V."/>
            <person name="Metelmann C."/>
            <person name="Strauch E."/>
        </authorList>
    </citation>
    <scope>NUCLEOTIDE SEQUENCE [LARGE SCALE GENOMIC DNA]</scope>
    <source>
        <strain evidence="2 3">20-VB00237</strain>
    </source>
</reference>
<keyword evidence="1" id="KW-0472">Membrane</keyword>
<proteinExistence type="predicted"/>
<evidence type="ECO:0000256" key="1">
    <source>
        <dbReference type="SAM" id="Phobius"/>
    </source>
</evidence>
<evidence type="ECO:0000313" key="2">
    <source>
        <dbReference type="EMBL" id="QPL52417.1"/>
    </source>
</evidence>
<evidence type="ECO:0000313" key="3">
    <source>
        <dbReference type="Proteomes" id="UP000594435"/>
    </source>
</evidence>
<dbReference type="EMBL" id="CP065217">
    <property type="protein sequence ID" value="QPL52417.1"/>
    <property type="molecule type" value="Genomic_DNA"/>
</dbReference>
<organism evidence="2 3">
    <name type="scientific">Vibrio navarrensis</name>
    <dbReference type="NCBI Taxonomy" id="29495"/>
    <lineage>
        <taxon>Bacteria</taxon>
        <taxon>Pseudomonadati</taxon>
        <taxon>Pseudomonadota</taxon>
        <taxon>Gammaproteobacteria</taxon>
        <taxon>Vibrionales</taxon>
        <taxon>Vibrionaceae</taxon>
        <taxon>Vibrio</taxon>
    </lineage>
</organism>
<dbReference type="AlphaFoldDB" id="A0AAJ4LSZ9"/>
<dbReference type="RefSeq" id="WP_193157912.1">
    <property type="nucleotide sequence ID" value="NZ_CP065217.1"/>
</dbReference>
<protein>
    <submittedName>
        <fullName evidence="2">Uncharacterized protein</fullName>
    </submittedName>
</protein>
<feature type="transmembrane region" description="Helical" evidence="1">
    <location>
        <begin position="65"/>
        <end position="87"/>
    </location>
</feature>
<keyword evidence="1" id="KW-1133">Transmembrane helix</keyword>
<name>A0AAJ4LSZ9_9VIBR</name>
<keyword evidence="1" id="KW-0812">Transmembrane</keyword>
<gene>
    <name evidence="2" type="ORF">I3X05_10335</name>
</gene>
<accession>A0AAJ4LSZ9</accession>